<dbReference type="EMBL" id="CP000109">
    <property type="protein sequence ID" value="ABB41267.1"/>
    <property type="molecule type" value="Genomic_DNA"/>
</dbReference>
<dbReference type="OrthoDB" id="6196330at2"/>
<organism evidence="2">
    <name type="scientific">Hydrogenovibrio crunogenus (strain DSM 25203 / XCL-2)</name>
    <name type="common">Thiomicrospira crunogena</name>
    <dbReference type="NCBI Taxonomy" id="317025"/>
    <lineage>
        <taxon>Bacteria</taxon>
        <taxon>Pseudomonadati</taxon>
        <taxon>Pseudomonadota</taxon>
        <taxon>Gammaproteobacteria</taxon>
        <taxon>Thiotrichales</taxon>
        <taxon>Piscirickettsiaceae</taxon>
        <taxon>Hydrogenovibrio</taxon>
    </lineage>
</organism>
<dbReference type="Pfam" id="PF05037">
    <property type="entry name" value="DUF669"/>
    <property type="match status" value="1"/>
</dbReference>
<evidence type="ECO:0008006" key="3">
    <source>
        <dbReference type="Google" id="ProtNLM"/>
    </source>
</evidence>
<reference evidence="2" key="1">
    <citation type="submission" date="2006-07" db="EMBL/GenBank/DDBJ databases">
        <title>Complete sequence of Thiomicrospira crunogena XCL-2.</title>
        <authorList>
            <consortium name="US DOE Joint Genome Institute"/>
            <person name="Copeland A."/>
            <person name="Lucas S."/>
            <person name="Lapidus A."/>
            <person name="Barry K."/>
            <person name="Detter J.C."/>
            <person name="Glavina del Rio T."/>
            <person name="Hammon N."/>
            <person name="Israni S."/>
            <person name="Dalin E."/>
            <person name="Tice H."/>
            <person name="Pitluck S."/>
            <person name="Chain P."/>
            <person name="Malfatti S."/>
            <person name="Shin M."/>
            <person name="Vergez L."/>
            <person name="Schmutz J."/>
            <person name="Larimer F."/>
            <person name="Land M."/>
            <person name="Hauser L."/>
            <person name="Kyrpides N."/>
            <person name="Lykidis A."/>
            <person name="Scott K.M."/>
            <person name="Sievert S."/>
            <person name="Kerfeld C."/>
            <person name="Freyermuth S."/>
            <person name="Dobrinski K."/>
            <person name="Boller A."/>
            <person name="Fitzpatrick K."/>
            <person name="Thoma P."/>
            <person name="Moore J."/>
            <person name="Richardson P."/>
        </authorList>
    </citation>
    <scope>NUCLEOTIDE SEQUENCE</scope>
    <source>
        <strain evidence="2">XCL-2</strain>
    </source>
</reference>
<dbReference type="InterPro" id="IPR007731">
    <property type="entry name" value="DUF669"/>
</dbReference>
<dbReference type="eggNOG" id="ENOG502ZED5">
    <property type="taxonomic scope" value="Bacteria"/>
</dbReference>
<dbReference type="AlphaFoldDB" id="Q31HV6"/>
<feature type="region of interest" description="Disordered" evidence="1">
    <location>
        <begin position="123"/>
        <end position="176"/>
    </location>
</feature>
<dbReference type="KEGG" id="tcx:Tcr_0671"/>
<proteinExistence type="predicted"/>
<name>Q31HV6_HYDCU</name>
<dbReference type="HOGENOM" id="CLU_130450_0_0_6"/>
<feature type="compositionally biased region" description="Polar residues" evidence="1">
    <location>
        <begin position="140"/>
        <end position="160"/>
    </location>
</feature>
<evidence type="ECO:0000313" key="2">
    <source>
        <dbReference type="EMBL" id="ABB41267.1"/>
    </source>
</evidence>
<dbReference type="STRING" id="317025.Tcr_0671"/>
<evidence type="ECO:0000256" key="1">
    <source>
        <dbReference type="SAM" id="MobiDB-lite"/>
    </source>
</evidence>
<gene>
    <name evidence="2" type="ordered locus">Tcr_0671</name>
</gene>
<sequence>MANLGGTFDPQQHQPVSFEPLQDGYYQAQIVASSTHQTNNLQGYYLKLEMEVIEGSFKGRKVWDQLNLWNPSQKAAQIAQGVLSSIARALNVGAFEDSSVLHNKPLMIYVQTKNGNTEIKAYKPLGSDPSQASPGRAFAEQNQPEQTPSPQNAPTANQAHLNEDGSPKSPQQMMQG</sequence>
<protein>
    <recommendedName>
        <fullName evidence="3">DUF669 domain-containing protein</fullName>
    </recommendedName>
</protein>
<accession>Q31HV6</accession>